<feature type="region of interest" description="Disordered" evidence="5">
    <location>
        <begin position="1"/>
        <end position="25"/>
    </location>
</feature>
<keyword evidence="9" id="KW-1185">Reference proteome</keyword>
<feature type="transmembrane region" description="Helical" evidence="6">
    <location>
        <begin position="279"/>
        <end position="300"/>
    </location>
</feature>
<dbReference type="AlphaFoldDB" id="W9XQ81"/>
<dbReference type="GO" id="GO:0022857">
    <property type="term" value="F:transmembrane transporter activity"/>
    <property type="evidence" value="ECO:0007669"/>
    <property type="project" value="InterPro"/>
</dbReference>
<evidence type="ECO:0000259" key="7">
    <source>
        <dbReference type="PROSITE" id="PS50850"/>
    </source>
</evidence>
<dbReference type="OrthoDB" id="2985014at2759"/>
<name>W9XQ81_9EURO</name>
<dbReference type="PANTHER" id="PTHR23501:SF199">
    <property type="entry name" value="MFS EFFLUX TRANSPORTER INPD-RELATED"/>
    <property type="match status" value="1"/>
</dbReference>
<feature type="transmembrane region" description="Helical" evidence="6">
    <location>
        <begin position="176"/>
        <end position="201"/>
    </location>
</feature>
<dbReference type="Gene3D" id="1.20.1250.20">
    <property type="entry name" value="MFS general substrate transporter like domains"/>
    <property type="match status" value="1"/>
</dbReference>
<evidence type="ECO:0000256" key="1">
    <source>
        <dbReference type="ARBA" id="ARBA00004141"/>
    </source>
</evidence>
<evidence type="ECO:0000313" key="8">
    <source>
        <dbReference type="EMBL" id="EXJ82712.1"/>
    </source>
</evidence>
<evidence type="ECO:0000313" key="9">
    <source>
        <dbReference type="Proteomes" id="UP000019478"/>
    </source>
</evidence>
<protein>
    <recommendedName>
        <fullName evidence="7">Major facilitator superfamily (MFS) profile domain-containing protein</fullName>
    </recommendedName>
</protein>
<reference evidence="8 9" key="1">
    <citation type="submission" date="2013-03" db="EMBL/GenBank/DDBJ databases">
        <title>The Genome Sequence of Capronia epimyces CBS 606.96.</title>
        <authorList>
            <consortium name="The Broad Institute Genomics Platform"/>
            <person name="Cuomo C."/>
            <person name="de Hoog S."/>
            <person name="Gorbushina A."/>
            <person name="Walker B."/>
            <person name="Young S.K."/>
            <person name="Zeng Q."/>
            <person name="Gargeya S."/>
            <person name="Fitzgerald M."/>
            <person name="Haas B."/>
            <person name="Abouelleil A."/>
            <person name="Allen A.W."/>
            <person name="Alvarado L."/>
            <person name="Arachchi H.M."/>
            <person name="Berlin A.M."/>
            <person name="Chapman S.B."/>
            <person name="Gainer-Dewar J."/>
            <person name="Goldberg J."/>
            <person name="Griggs A."/>
            <person name="Gujja S."/>
            <person name="Hansen M."/>
            <person name="Howarth C."/>
            <person name="Imamovic A."/>
            <person name="Ireland A."/>
            <person name="Larimer J."/>
            <person name="McCowan C."/>
            <person name="Murphy C."/>
            <person name="Pearson M."/>
            <person name="Poon T.W."/>
            <person name="Priest M."/>
            <person name="Roberts A."/>
            <person name="Saif S."/>
            <person name="Shea T."/>
            <person name="Sisk P."/>
            <person name="Sykes S."/>
            <person name="Wortman J."/>
            <person name="Nusbaum C."/>
            <person name="Birren B."/>
        </authorList>
    </citation>
    <scope>NUCLEOTIDE SEQUENCE [LARGE SCALE GENOMIC DNA]</scope>
    <source>
        <strain evidence="8 9">CBS 606.96</strain>
    </source>
</reference>
<feature type="transmembrane region" description="Helical" evidence="6">
    <location>
        <begin position="521"/>
        <end position="538"/>
    </location>
</feature>
<dbReference type="SUPFAM" id="SSF103473">
    <property type="entry name" value="MFS general substrate transporter"/>
    <property type="match status" value="2"/>
</dbReference>
<dbReference type="EMBL" id="AMGY01000005">
    <property type="protein sequence ID" value="EXJ82712.1"/>
    <property type="molecule type" value="Genomic_DNA"/>
</dbReference>
<dbReference type="InterPro" id="IPR020846">
    <property type="entry name" value="MFS_dom"/>
</dbReference>
<keyword evidence="3 6" id="KW-1133">Transmembrane helix</keyword>
<feature type="transmembrane region" description="Helical" evidence="6">
    <location>
        <begin position="320"/>
        <end position="343"/>
    </location>
</feature>
<feature type="transmembrane region" description="Helical" evidence="6">
    <location>
        <begin position="90"/>
        <end position="113"/>
    </location>
</feature>
<evidence type="ECO:0000256" key="2">
    <source>
        <dbReference type="ARBA" id="ARBA00022692"/>
    </source>
</evidence>
<feature type="transmembrane region" description="Helical" evidence="6">
    <location>
        <begin position="248"/>
        <end position="267"/>
    </location>
</feature>
<dbReference type="GeneID" id="19170635"/>
<feature type="transmembrane region" description="Helical" evidence="6">
    <location>
        <begin position="119"/>
        <end position="137"/>
    </location>
</feature>
<dbReference type="PANTHER" id="PTHR23501">
    <property type="entry name" value="MAJOR FACILITATOR SUPERFAMILY"/>
    <property type="match status" value="1"/>
</dbReference>
<evidence type="ECO:0000256" key="4">
    <source>
        <dbReference type="ARBA" id="ARBA00023136"/>
    </source>
</evidence>
<gene>
    <name evidence="8" type="ORF">A1O3_06526</name>
</gene>
<evidence type="ECO:0000256" key="3">
    <source>
        <dbReference type="ARBA" id="ARBA00022989"/>
    </source>
</evidence>
<dbReference type="GO" id="GO:0005886">
    <property type="term" value="C:plasma membrane"/>
    <property type="evidence" value="ECO:0007669"/>
    <property type="project" value="TreeGrafter"/>
</dbReference>
<dbReference type="STRING" id="1182542.W9XQ81"/>
<feature type="transmembrane region" description="Helical" evidence="6">
    <location>
        <begin position="52"/>
        <end position="78"/>
    </location>
</feature>
<feature type="transmembrane region" description="Helical" evidence="6">
    <location>
        <begin position="149"/>
        <end position="170"/>
    </location>
</feature>
<dbReference type="RefSeq" id="XP_007734835.1">
    <property type="nucleotide sequence ID" value="XM_007736645.1"/>
</dbReference>
<feature type="transmembrane region" description="Helical" evidence="6">
    <location>
        <begin position="208"/>
        <end position="228"/>
    </location>
</feature>
<dbReference type="InterPro" id="IPR011701">
    <property type="entry name" value="MFS"/>
</dbReference>
<keyword evidence="4 6" id="KW-0472">Membrane</keyword>
<feature type="transmembrane region" description="Helical" evidence="6">
    <location>
        <begin position="385"/>
        <end position="402"/>
    </location>
</feature>
<dbReference type="PROSITE" id="PS50850">
    <property type="entry name" value="MFS"/>
    <property type="match status" value="1"/>
</dbReference>
<feature type="compositionally biased region" description="Low complexity" evidence="5">
    <location>
        <begin position="15"/>
        <end position="25"/>
    </location>
</feature>
<evidence type="ECO:0000256" key="6">
    <source>
        <dbReference type="SAM" id="Phobius"/>
    </source>
</evidence>
<accession>W9XQ81</accession>
<comment type="caution">
    <text evidence="8">The sequence shown here is derived from an EMBL/GenBank/DDBJ whole genome shotgun (WGS) entry which is preliminary data.</text>
</comment>
<feature type="domain" description="Major facilitator superfamily (MFS) profile" evidence="7">
    <location>
        <begin position="55"/>
        <end position="543"/>
    </location>
</feature>
<organism evidence="8 9">
    <name type="scientific">Capronia epimyces CBS 606.96</name>
    <dbReference type="NCBI Taxonomy" id="1182542"/>
    <lineage>
        <taxon>Eukaryota</taxon>
        <taxon>Fungi</taxon>
        <taxon>Dikarya</taxon>
        <taxon>Ascomycota</taxon>
        <taxon>Pezizomycotina</taxon>
        <taxon>Eurotiomycetes</taxon>
        <taxon>Chaetothyriomycetidae</taxon>
        <taxon>Chaetothyriales</taxon>
        <taxon>Herpotrichiellaceae</taxon>
        <taxon>Capronia</taxon>
    </lineage>
</organism>
<comment type="subcellular location">
    <subcellularLocation>
        <location evidence="1">Membrane</location>
        <topology evidence="1">Multi-pass membrane protein</topology>
    </subcellularLocation>
</comment>
<dbReference type="Pfam" id="PF07690">
    <property type="entry name" value="MFS_1"/>
    <property type="match status" value="1"/>
</dbReference>
<dbReference type="HOGENOM" id="CLU_000960_22_1_1"/>
<keyword evidence="2 6" id="KW-0812">Transmembrane</keyword>
<feature type="transmembrane region" description="Helical" evidence="6">
    <location>
        <begin position="409"/>
        <end position="427"/>
    </location>
</feature>
<proteinExistence type="predicted"/>
<feature type="transmembrane region" description="Helical" evidence="6">
    <location>
        <begin position="447"/>
        <end position="470"/>
    </location>
</feature>
<dbReference type="eggNOG" id="KOG0254">
    <property type="taxonomic scope" value="Eukaryota"/>
</dbReference>
<dbReference type="Proteomes" id="UP000019478">
    <property type="component" value="Unassembled WGS sequence"/>
</dbReference>
<evidence type="ECO:0000256" key="5">
    <source>
        <dbReference type="SAM" id="MobiDB-lite"/>
    </source>
</evidence>
<feature type="transmembrane region" description="Helical" evidence="6">
    <location>
        <begin position="355"/>
        <end position="379"/>
    </location>
</feature>
<dbReference type="InterPro" id="IPR036259">
    <property type="entry name" value="MFS_trans_sf"/>
</dbReference>
<sequence>MAASTAALDTAVSQPLSSSAMPDASPPAIEQLRVEEPGAPSEDIVYPSGPKLWLAMISLCIAIFLNGLDLTIVAVAVLSLTNKFKTIADIGWYSAAYGLASSAFVFFFGKVYTVFSMKYVFILGVAGFEVGSLLCTFSTSSKMFITGRAVAGFGVSAVGGGYMKLLKHLFPLRQQALMGSIVGGCQSVGLVSAPIIGGALIDSFTWRACFGINIPLGVLCIALIAYGFEDPLPDPHAEMPWREKVKHLDLFGTTVAVPAITLLMLALQWGGTMYGWNSPIIIVFFVLAGCLILAFAYLQYRQGDQATLPPRIARQRSMIAGVWYTACCNGVLAVTEYYISIFFQGVRGYTATKSGLLGVPMIVGFSSSLLAAGVCITWMGYYFPFMLATSILTPVASGLLTTIDFRGSIVKATALLGFVGVAIGLGVQGPQLAVQTVLDAKDVSSGGAMIVFGAGMGSALWICASATLFHKRLLAEISQSSPTTNATVLSNVGLSDIRSFIGSERLDAVLSGYNEAVVQTLYLPLALGILTIVGSIAMERRSIKKKQS</sequence>